<keyword evidence="15" id="KW-1185">Reference proteome</keyword>
<name>A0A1I3Z196_9PROT</name>
<keyword evidence="2 11" id="KW-0732">Signal</keyword>
<protein>
    <submittedName>
        <fullName evidence="14">D-alanyl-D-alanine carboxypeptidase</fullName>
    </submittedName>
</protein>
<keyword evidence="3" id="KW-0378">Hydrolase</keyword>
<dbReference type="InterPro" id="IPR012338">
    <property type="entry name" value="Beta-lactam/transpept-like"/>
</dbReference>
<gene>
    <name evidence="14" type="ORF">SAMN05216302_100521</name>
</gene>
<dbReference type="EMBL" id="FOSP01000005">
    <property type="protein sequence ID" value="SFK37391.1"/>
    <property type="molecule type" value="Genomic_DNA"/>
</dbReference>
<evidence type="ECO:0000256" key="5">
    <source>
        <dbReference type="ARBA" id="ARBA00022984"/>
    </source>
</evidence>
<keyword evidence="5" id="KW-0573">Peptidoglycan synthesis</keyword>
<evidence type="ECO:0000256" key="9">
    <source>
        <dbReference type="RuleBase" id="RU004016"/>
    </source>
</evidence>
<dbReference type="STRING" id="52441.SAMN05216302_100521"/>
<organism evidence="14 15">
    <name type="scientific">Nitrosomonas aestuarii</name>
    <dbReference type="NCBI Taxonomy" id="52441"/>
    <lineage>
        <taxon>Bacteria</taxon>
        <taxon>Pseudomonadati</taxon>
        <taxon>Pseudomonadota</taxon>
        <taxon>Betaproteobacteria</taxon>
        <taxon>Nitrosomonadales</taxon>
        <taxon>Nitrosomonadaceae</taxon>
        <taxon>Nitrosomonas</taxon>
    </lineage>
</organism>
<evidence type="ECO:0000313" key="15">
    <source>
        <dbReference type="Proteomes" id="UP000199533"/>
    </source>
</evidence>
<feature type="domain" description="SPOR" evidence="13">
    <location>
        <begin position="342"/>
        <end position="416"/>
    </location>
</feature>
<keyword evidence="14" id="KW-0645">Protease</keyword>
<dbReference type="Gene3D" id="3.40.710.10">
    <property type="entry name" value="DD-peptidase/beta-lactamase superfamily"/>
    <property type="match status" value="1"/>
</dbReference>
<dbReference type="GO" id="GO:0071555">
    <property type="term" value="P:cell wall organization"/>
    <property type="evidence" value="ECO:0007669"/>
    <property type="project" value="UniProtKB-KW"/>
</dbReference>
<dbReference type="InterPro" id="IPR036680">
    <property type="entry name" value="SPOR-like_sf"/>
</dbReference>
<dbReference type="PRINTS" id="PR00725">
    <property type="entry name" value="DADACBPTASE1"/>
</dbReference>
<evidence type="ECO:0000256" key="6">
    <source>
        <dbReference type="ARBA" id="ARBA00023316"/>
    </source>
</evidence>
<evidence type="ECO:0000259" key="13">
    <source>
        <dbReference type="Pfam" id="PF05036"/>
    </source>
</evidence>
<accession>A0A1I3Z196</accession>
<evidence type="ECO:0000256" key="10">
    <source>
        <dbReference type="SAM" id="MobiDB-lite"/>
    </source>
</evidence>
<dbReference type="Pfam" id="PF00768">
    <property type="entry name" value="Peptidase_S11"/>
    <property type="match status" value="1"/>
</dbReference>
<evidence type="ECO:0000259" key="12">
    <source>
        <dbReference type="Pfam" id="PF00768"/>
    </source>
</evidence>
<feature type="active site" description="Proton acceptor" evidence="7">
    <location>
        <position position="61"/>
    </location>
</feature>
<sequence>MFDKFTRRKYGLVLIVLLLLTLASQVQANPRYASIVINADTGAVLHESNADASRYPASLTKMMTLYMLFEAMKQGKITLNTQMPVSAYAASKPQTNIGLRAGDYIRVRDAIPALIVRSANDVAAVIAEALGTSEANFGRMMTDKARNFGMRSTTFRNASGLPDNEQKTTARDMATLSVRLMKDFPQHYHYFSTRSFAYKGITYNSHNRMVRNTQGVDGLKTGFIRASGFNVATSAKRGDRRVIAVVMGGQTAASRDQHMAQLLDRSFKQFSTTQMAGMSANKGDRKDSQHGNPTSLITTEAPIPVVKPNSIVAGDGPDPAAILRGELSVVTAAQHQPVRASNDTWGVQIGSYYEHDRAQAQAKAATRWVAGEVAVVEVEISNRRLYRARLIGLQRNQAHNACQSLSRHGMDCMVVRSHG</sequence>
<comment type="similarity">
    <text evidence="1 9">Belongs to the peptidase S11 family.</text>
</comment>
<dbReference type="InterPro" id="IPR018044">
    <property type="entry name" value="Peptidase_S11"/>
</dbReference>
<evidence type="ECO:0000256" key="11">
    <source>
        <dbReference type="SAM" id="SignalP"/>
    </source>
</evidence>
<feature type="chain" id="PRO_5011493093" evidence="11">
    <location>
        <begin position="29"/>
        <end position="419"/>
    </location>
</feature>
<dbReference type="Proteomes" id="UP000199533">
    <property type="component" value="Unassembled WGS sequence"/>
</dbReference>
<dbReference type="RefSeq" id="WP_090697504.1">
    <property type="nucleotide sequence ID" value="NZ_FOSP01000005.1"/>
</dbReference>
<evidence type="ECO:0000256" key="7">
    <source>
        <dbReference type="PIRSR" id="PIRSR618044-1"/>
    </source>
</evidence>
<keyword evidence="6" id="KW-0961">Cell wall biogenesis/degradation</keyword>
<feature type="active site" evidence="7">
    <location>
        <position position="118"/>
    </location>
</feature>
<feature type="domain" description="Peptidase S11 D-alanyl-D-alanine carboxypeptidase A N-terminal" evidence="12">
    <location>
        <begin position="33"/>
        <end position="250"/>
    </location>
</feature>
<feature type="region of interest" description="Disordered" evidence="10">
    <location>
        <begin position="275"/>
        <end position="296"/>
    </location>
</feature>
<dbReference type="SUPFAM" id="SSF56601">
    <property type="entry name" value="beta-lactamase/transpeptidase-like"/>
    <property type="match status" value="1"/>
</dbReference>
<dbReference type="OrthoDB" id="5688590at2"/>
<evidence type="ECO:0000313" key="14">
    <source>
        <dbReference type="EMBL" id="SFK37391.1"/>
    </source>
</evidence>
<feature type="active site" description="Acyl-ester intermediate" evidence="7">
    <location>
        <position position="58"/>
    </location>
</feature>
<evidence type="ECO:0000256" key="3">
    <source>
        <dbReference type="ARBA" id="ARBA00022801"/>
    </source>
</evidence>
<dbReference type="AlphaFoldDB" id="A0A1I3Z196"/>
<dbReference type="GO" id="GO:0042834">
    <property type="term" value="F:peptidoglycan binding"/>
    <property type="evidence" value="ECO:0007669"/>
    <property type="project" value="InterPro"/>
</dbReference>
<dbReference type="GO" id="GO:0008360">
    <property type="term" value="P:regulation of cell shape"/>
    <property type="evidence" value="ECO:0007669"/>
    <property type="project" value="UniProtKB-KW"/>
</dbReference>
<evidence type="ECO:0000256" key="1">
    <source>
        <dbReference type="ARBA" id="ARBA00007164"/>
    </source>
</evidence>
<evidence type="ECO:0000256" key="8">
    <source>
        <dbReference type="PIRSR" id="PIRSR618044-2"/>
    </source>
</evidence>
<dbReference type="PANTHER" id="PTHR21581">
    <property type="entry name" value="D-ALANYL-D-ALANINE CARBOXYPEPTIDASE"/>
    <property type="match status" value="1"/>
</dbReference>
<feature type="binding site" evidence="8">
    <location>
        <position position="220"/>
    </location>
    <ligand>
        <name>substrate</name>
    </ligand>
</feature>
<feature type="signal peptide" evidence="11">
    <location>
        <begin position="1"/>
        <end position="28"/>
    </location>
</feature>
<keyword evidence="4" id="KW-0133">Cell shape</keyword>
<dbReference type="GO" id="GO:0009002">
    <property type="term" value="F:serine-type D-Ala-D-Ala carboxypeptidase activity"/>
    <property type="evidence" value="ECO:0007669"/>
    <property type="project" value="InterPro"/>
</dbReference>
<reference evidence="15" key="1">
    <citation type="submission" date="2016-10" db="EMBL/GenBank/DDBJ databases">
        <authorList>
            <person name="Varghese N."/>
            <person name="Submissions S."/>
        </authorList>
    </citation>
    <scope>NUCLEOTIDE SEQUENCE [LARGE SCALE GENOMIC DNA]</scope>
    <source>
        <strain evidence="15">Nm69</strain>
    </source>
</reference>
<dbReference type="Pfam" id="PF05036">
    <property type="entry name" value="SPOR"/>
    <property type="match status" value="1"/>
</dbReference>
<dbReference type="InterPro" id="IPR007730">
    <property type="entry name" value="SPOR-like_dom"/>
</dbReference>
<dbReference type="Gene3D" id="3.30.70.1070">
    <property type="entry name" value="Sporulation related repeat"/>
    <property type="match status" value="1"/>
</dbReference>
<dbReference type="GO" id="GO:0009252">
    <property type="term" value="P:peptidoglycan biosynthetic process"/>
    <property type="evidence" value="ECO:0007669"/>
    <property type="project" value="UniProtKB-KW"/>
</dbReference>
<keyword evidence="14" id="KW-0121">Carboxypeptidase</keyword>
<dbReference type="GO" id="GO:0006508">
    <property type="term" value="P:proteolysis"/>
    <property type="evidence" value="ECO:0007669"/>
    <property type="project" value="InterPro"/>
</dbReference>
<evidence type="ECO:0000256" key="4">
    <source>
        <dbReference type="ARBA" id="ARBA00022960"/>
    </source>
</evidence>
<proteinExistence type="inferred from homology"/>
<evidence type="ECO:0000256" key="2">
    <source>
        <dbReference type="ARBA" id="ARBA00022729"/>
    </source>
</evidence>
<dbReference type="PANTHER" id="PTHR21581:SF6">
    <property type="entry name" value="TRAFFICKING PROTEIN PARTICLE COMPLEX SUBUNIT 12"/>
    <property type="match status" value="1"/>
</dbReference>
<dbReference type="InterPro" id="IPR001967">
    <property type="entry name" value="Peptidase_S11_N"/>
</dbReference>